<keyword evidence="2 4" id="KW-0378">Hydrolase</keyword>
<dbReference type="InterPro" id="IPR036526">
    <property type="entry name" value="C-N_Hydrolase_sf"/>
</dbReference>
<comment type="similarity">
    <text evidence="1">Belongs to the carbon-nitrogen hydrolase superfamily. NIT1/NIT2 family.</text>
</comment>
<dbReference type="GO" id="GO:0016811">
    <property type="term" value="F:hydrolase activity, acting on carbon-nitrogen (but not peptide) bonds, in linear amides"/>
    <property type="evidence" value="ECO:0007669"/>
    <property type="project" value="InterPro"/>
</dbReference>
<name>A0A5B7Y8N3_9ALTE</name>
<dbReference type="InterPro" id="IPR003010">
    <property type="entry name" value="C-N_Hydrolase"/>
</dbReference>
<dbReference type="Pfam" id="PF00795">
    <property type="entry name" value="CN_hydrolase"/>
    <property type="match status" value="1"/>
</dbReference>
<dbReference type="PROSITE" id="PS50263">
    <property type="entry name" value="CN_HYDROLASE"/>
    <property type="match status" value="1"/>
</dbReference>
<evidence type="ECO:0000256" key="1">
    <source>
        <dbReference type="ARBA" id="ARBA00010613"/>
    </source>
</evidence>
<dbReference type="EMBL" id="CP039852">
    <property type="protein sequence ID" value="QCZ92167.1"/>
    <property type="molecule type" value="Genomic_DNA"/>
</dbReference>
<feature type="domain" description="CN hydrolase" evidence="3">
    <location>
        <begin position="1"/>
        <end position="249"/>
    </location>
</feature>
<proteinExistence type="inferred from homology"/>
<dbReference type="InterPro" id="IPR045254">
    <property type="entry name" value="Nit1/2_C-N_Hydrolase"/>
</dbReference>
<dbReference type="InterPro" id="IPR001110">
    <property type="entry name" value="UPF0012_CS"/>
</dbReference>
<protein>
    <submittedName>
        <fullName evidence="4">Carbon-nitrogen hydrolase family protein</fullName>
    </submittedName>
</protein>
<evidence type="ECO:0000313" key="5">
    <source>
        <dbReference type="Proteomes" id="UP000304912"/>
    </source>
</evidence>
<dbReference type="PROSITE" id="PS01227">
    <property type="entry name" value="UPF0012"/>
    <property type="match status" value="1"/>
</dbReference>
<dbReference type="KEGG" id="salk:FBQ74_01165"/>
<evidence type="ECO:0000313" key="4">
    <source>
        <dbReference type="EMBL" id="QCZ92167.1"/>
    </source>
</evidence>
<reference evidence="4 5" key="1">
    <citation type="submission" date="2019-04" db="EMBL/GenBank/DDBJ databases">
        <title>Salinimonas iocasae sp. nov., a halophilic bacterium isolated from the outer tube casing of tubeworms in Okinawa Trough.</title>
        <authorList>
            <person name="Zhang H."/>
            <person name="Wang H."/>
            <person name="Li C."/>
        </authorList>
    </citation>
    <scope>NUCLEOTIDE SEQUENCE [LARGE SCALE GENOMIC DNA]</scope>
    <source>
        <strain evidence="4 5">KX18D6</strain>
    </source>
</reference>
<dbReference type="CDD" id="cd07572">
    <property type="entry name" value="nit"/>
    <property type="match status" value="1"/>
</dbReference>
<dbReference type="RefSeq" id="WP_139754929.1">
    <property type="nucleotide sequence ID" value="NZ_CP039852.1"/>
</dbReference>
<evidence type="ECO:0000259" key="3">
    <source>
        <dbReference type="PROSITE" id="PS50263"/>
    </source>
</evidence>
<dbReference type="SUPFAM" id="SSF56317">
    <property type="entry name" value="Carbon-nitrogen hydrolase"/>
    <property type="match status" value="1"/>
</dbReference>
<sequence length="273" mass="30170">MVNLVAVQMTSQPDIDENLAYVEKQLDTLDTSEPTLVVLPECFARFGTRDRELLDVAEARYSGKIGQAMQDMAKKYGVYLVTGTFPLVSEEPDKFTASCLLVGPDGNVIDEYKKIHMFDVAIKDNTGSYQESKYTQAGDRVVVCDTPIGRIGLAVCYDVRFPGLFNAMGDVDILVLPAAFTQHTGNAHWHTLVRARAIEKQCFVVAPNQTGEHANGRQTFGHSVIYSPWGDTLAELGAQLGTAQARVSVSDREELKMSMPVSQHNQFRSDFVK</sequence>
<dbReference type="Proteomes" id="UP000304912">
    <property type="component" value="Chromosome"/>
</dbReference>
<dbReference type="PANTHER" id="PTHR23088:SF27">
    <property type="entry name" value="DEAMINATED GLUTATHIONE AMIDASE"/>
    <property type="match status" value="1"/>
</dbReference>
<accession>A0A5B7Y8N3</accession>
<evidence type="ECO:0000256" key="2">
    <source>
        <dbReference type="ARBA" id="ARBA00022801"/>
    </source>
</evidence>
<gene>
    <name evidence="4" type="ORF">FBQ74_01165</name>
</gene>
<organism evidence="4 5">
    <name type="scientific">Salinimonas iocasae</name>
    <dbReference type="NCBI Taxonomy" id="2572577"/>
    <lineage>
        <taxon>Bacteria</taxon>
        <taxon>Pseudomonadati</taxon>
        <taxon>Pseudomonadota</taxon>
        <taxon>Gammaproteobacteria</taxon>
        <taxon>Alteromonadales</taxon>
        <taxon>Alteromonadaceae</taxon>
        <taxon>Alteromonas/Salinimonas group</taxon>
        <taxon>Salinimonas</taxon>
    </lineage>
</organism>
<dbReference type="Gene3D" id="3.60.110.10">
    <property type="entry name" value="Carbon-nitrogen hydrolase"/>
    <property type="match status" value="1"/>
</dbReference>
<dbReference type="OrthoDB" id="9811121at2"/>
<keyword evidence="5" id="KW-1185">Reference proteome</keyword>
<dbReference type="AlphaFoldDB" id="A0A5B7Y8N3"/>
<dbReference type="PANTHER" id="PTHR23088">
    <property type="entry name" value="NITRILASE-RELATED"/>
    <property type="match status" value="1"/>
</dbReference>